<gene>
    <name evidence="4" type="ORF">GCM10017600_62200</name>
</gene>
<dbReference type="AlphaFoldDB" id="A0A9W6I674"/>
<evidence type="ECO:0000256" key="2">
    <source>
        <dbReference type="ARBA" id="ARBA00022898"/>
    </source>
</evidence>
<dbReference type="GO" id="GO:0003824">
    <property type="term" value="F:catalytic activity"/>
    <property type="evidence" value="ECO:0007669"/>
    <property type="project" value="InterPro"/>
</dbReference>
<feature type="domain" description="Orn/Lys/Arg decarboxylase C-terminal" evidence="3">
    <location>
        <begin position="94"/>
        <end position="153"/>
    </location>
</feature>
<comment type="cofactor">
    <cofactor evidence="1">
        <name>pyridoxal 5'-phosphate</name>
        <dbReference type="ChEBI" id="CHEBI:597326"/>
    </cofactor>
</comment>
<protein>
    <recommendedName>
        <fullName evidence="3">Orn/Lys/Arg decarboxylase C-terminal domain-containing protein</fullName>
    </recommendedName>
</protein>
<sequence>MLGEAVFRADPLQVVIDVGALGTGGYQVADWLREHHGVNVGLSDHRRIAVQLTHADDEHTTARLLAALRDLGEHTAELPSAPAIELPAPHELRLEQAMTPREAFFGPAEHVPWHKAAGRITAEPLTPYPPGVPAALPDERLTEEVLKYLRSGVEGGMVVPDAADPTVETVRVVAGKR</sequence>
<evidence type="ECO:0000259" key="3">
    <source>
        <dbReference type="Pfam" id="PF03711"/>
    </source>
</evidence>
<evidence type="ECO:0000256" key="1">
    <source>
        <dbReference type="ARBA" id="ARBA00001933"/>
    </source>
</evidence>
<name>A0A9W6I674_9ACTN</name>
<keyword evidence="2" id="KW-0663">Pyridoxal phosphate</keyword>
<dbReference type="InterPro" id="IPR008286">
    <property type="entry name" value="Prn/Lys/Arg_de-COase_C"/>
</dbReference>
<dbReference type="EMBL" id="BSEV01000018">
    <property type="protein sequence ID" value="GLK12810.1"/>
    <property type="molecule type" value="Genomic_DNA"/>
</dbReference>
<dbReference type="InterPro" id="IPR036633">
    <property type="entry name" value="Prn/Lys/Arg_de-COase_C_sf"/>
</dbReference>
<dbReference type="Proteomes" id="UP001143474">
    <property type="component" value="Unassembled WGS sequence"/>
</dbReference>
<organism evidence="4 5">
    <name type="scientific">Streptosporangium carneum</name>
    <dbReference type="NCBI Taxonomy" id="47481"/>
    <lineage>
        <taxon>Bacteria</taxon>
        <taxon>Bacillati</taxon>
        <taxon>Actinomycetota</taxon>
        <taxon>Actinomycetes</taxon>
        <taxon>Streptosporangiales</taxon>
        <taxon>Streptosporangiaceae</taxon>
        <taxon>Streptosporangium</taxon>
    </lineage>
</organism>
<dbReference type="SUPFAM" id="SSF55904">
    <property type="entry name" value="Ornithine decarboxylase C-terminal domain"/>
    <property type="match status" value="1"/>
</dbReference>
<dbReference type="RefSeq" id="WP_271221123.1">
    <property type="nucleotide sequence ID" value="NZ_BAAAVD010000008.1"/>
</dbReference>
<accession>A0A9W6I674</accession>
<evidence type="ECO:0000313" key="4">
    <source>
        <dbReference type="EMBL" id="GLK12810.1"/>
    </source>
</evidence>
<dbReference type="InterPro" id="IPR052357">
    <property type="entry name" value="Orn_Lys_Arg_decarboxylase-I"/>
</dbReference>
<evidence type="ECO:0000313" key="5">
    <source>
        <dbReference type="Proteomes" id="UP001143474"/>
    </source>
</evidence>
<reference evidence="4" key="2">
    <citation type="submission" date="2023-01" db="EMBL/GenBank/DDBJ databases">
        <authorList>
            <person name="Sun Q."/>
            <person name="Evtushenko L."/>
        </authorList>
    </citation>
    <scope>NUCLEOTIDE SEQUENCE</scope>
    <source>
        <strain evidence="4">VKM Ac-2007</strain>
    </source>
</reference>
<dbReference type="PANTHER" id="PTHR43277:SF4">
    <property type="entry name" value="ARGININE DECARBOXYLASE"/>
    <property type="match status" value="1"/>
</dbReference>
<dbReference type="Gene3D" id="3.90.100.10">
    <property type="entry name" value="Orn/Lys/Arg decarboxylase, C-terminal domain"/>
    <property type="match status" value="1"/>
</dbReference>
<comment type="caution">
    <text evidence="4">The sequence shown here is derived from an EMBL/GenBank/DDBJ whole genome shotgun (WGS) entry which is preliminary data.</text>
</comment>
<proteinExistence type="predicted"/>
<keyword evidence="5" id="KW-1185">Reference proteome</keyword>
<dbReference type="Pfam" id="PF03711">
    <property type="entry name" value="OKR_DC_1_C"/>
    <property type="match status" value="1"/>
</dbReference>
<dbReference type="PANTHER" id="PTHR43277">
    <property type="entry name" value="ARGININE DECARBOXYLASE"/>
    <property type="match status" value="1"/>
</dbReference>
<reference evidence="4" key="1">
    <citation type="journal article" date="2014" name="Int. J. Syst. Evol. Microbiol.">
        <title>Complete genome sequence of Corynebacterium casei LMG S-19264T (=DSM 44701T), isolated from a smear-ripened cheese.</title>
        <authorList>
            <consortium name="US DOE Joint Genome Institute (JGI-PGF)"/>
            <person name="Walter F."/>
            <person name="Albersmeier A."/>
            <person name="Kalinowski J."/>
            <person name="Ruckert C."/>
        </authorList>
    </citation>
    <scope>NUCLEOTIDE SEQUENCE</scope>
    <source>
        <strain evidence="4">VKM Ac-2007</strain>
    </source>
</reference>